<keyword evidence="7" id="KW-0830">Ubiquinone</keyword>
<evidence type="ECO:0000313" key="7">
    <source>
        <dbReference type="EMBL" id="KUK86940.1"/>
    </source>
</evidence>
<evidence type="ECO:0000256" key="2">
    <source>
        <dbReference type="ARBA" id="ARBA00022723"/>
    </source>
</evidence>
<dbReference type="Proteomes" id="UP000053467">
    <property type="component" value="Unassembled WGS sequence"/>
</dbReference>
<reference evidence="8" key="1">
    <citation type="journal article" date="2015" name="MBio">
        <title>Genome-Resolved Metagenomic Analysis Reveals Roles for Candidate Phyla and Other Microbial Community Members in Biogeochemical Transformations in Oil Reservoirs.</title>
        <authorList>
            <person name="Hu P."/>
            <person name="Tom L."/>
            <person name="Singh A."/>
            <person name="Thomas B.C."/>
            <person name="Baker B.J."/>
            <person name="Piceno Y.M."/>
            <person name="Andersen G.L."/>
            <person name="Banfield J.F."/>
        </authorList>
    </citation>
    <scope>NUCLEOTIDE SEQUENCE [LARGE SCALE GENOMIC DNA]</scope>
</reference>
<dbReference type="InterPro" id="IPR050395">
    <property type="entry name" value="4Fe4S_Ferredoxin_RnfB"/>
</dbReference>
<dbReference type="PANTHER" id="PTHR43560">
    <property type="entry name" value="ION-TRANSLOCATING OXIDOREDUCTASE COMPLEX SUBUNIT B"/>
    <property type="match status" value="1"/>
</dbReference>
<evidence type="ECO:0000256" key="3">
    <source>
        <dbReference type="ARBA" id="ARBA00023004"/>
    </source>
</evidence>
<sequence>MIKEILYPVLVMGALSILLGVLILITMKFFEVKRDPAVDEILAVLPGVNCGACGFPGCEGFAVEMAKRGELYKICPVGKEEVANKIREILKKKKEGVSNG</sequence>
<dbReference type="PANTHER" id="PTHR43560:SF1">
    <property type="entry name" value="ION-TRANSLOCATING OXIDOREDUCTASE COMPLEX SUBUNIT B"/>
    <property type="match status" value="1"/>
</dbReference>
<keyword evidence="1" id="KW-0004">4Fe-4S</keyword>
<dbReference type="AlphaFoldDB" id="A0A101I2Z9"/>
<keyword evidence="4" id="KW-0411">Iron-sulfur</keyword>
<gene>
    <name evidence="7" type="ORF">XE03_1158</name>
</gene>
<keyword evidence="5" id="KW-0472">Membrane</keyword>
<organism evidence="7 8">
    <name type="scientific">candidate division TA06 bacterium 34_109</name>
    <dbReference type="NCBI Taxonomy" id="1635277"/>
    <lineage>
        <taxon>Bacteria</taxon>
        <taxon>Bacteria division TA06</taxon>
    </lineage>
</organism>
<dbReference type="EMBL" id="LGGX01000010">
    <property type="protein sequence ID" value="KUK86940.1"/>
    <property type="molecule type" value="Genomic_DNA"/>
</dbReference>
<protein>
    <submittedName>
        <fullName evidence="7">NADH dehydrogenase (Ubiquinone), RnfB subunit</fullName>
    </submittedName>
</protein>
<comment type="caution">
    <text evidence="7">The sequence shown here is derived from an EMBL/GenBank/DDBJ whole genome shotgun (WGS) entry which is preliminary data.</text>
</comment>
<evidence type="ECO:0000256" key="5">
    <source>
        <dbReference type="SAM" id="Phobius"/>
    </source>
</evidence>
<evidence type="ECO:0000313" key="8">
    <source>
        <dbReference type="Proteomes" id="UP000053467"/>
    </source>
</evidence>
<dbReference type="InterPro" id="IPR007202">
    <property type="entry name" value="4Fe-4S_dom"/>
</dbReference>
<accession>A0A101I2Z9</accession>
<keyword evidence="2" id="KW-0479">Metal-binding</keyword>
<dbReference type="GO" id="GO:0046872">
    <property type="term" value="F:metal ion binding"/>
    <property type="evidence" value="ECO:0007669"/>
    <property type="project" value="UniProtKB-KW"/>
</dbReference>
<evidence type="ECO:0000256" key="1">
    <source>
        <dbReference type="ARBA" id="ARBA00022485"/>
    </source>
</evidence>
<dbReference type="PROSITE" id="PS51656">
    <property type="entry name" value="4FE4S"/>
    <property type="match status" value="1"/>
</dbReference>
<feature type="transmembrane region" description="Helical" evidence="5">
    <location>
        <begin position="6"/>
        <end position="25"/>
    </location>
</feature>
<keyword evidence="5" id="KW-0812">Transmembrane</keyword>
<dbReference type="Pfam" id="PF04060">
    <property type="entry name" value="FeS"/>
    <property type="match status" value="1"/>
</dbReference>
<keyword evidence="3" id="KW-0408">Iron</keyword>
<feature type="domain" description="4Fe-4S" evidence="6">
    <location>
        <begin position="33"/>
        <end position="92"/>
    </location>
</feature>
<name>A0A101I2Z9_UNCT6</name>
<dbReference type="Gene3D" id="3.20.20.20">
    <property type="entry name" value="Dihydropteroate synthase-like"/>
    <property type="match status" value="1"/>
</dbReference>
<dbReference type="GO" id="GO:0051539">
    <property type="term" value="F:4 iron, 4 sulfur cluster binding"/>
    <property type="evidence" value="ECO:0007669"/>
    <property type="project" value="UniProtKB-KW"/>
</dbReference>
<keyword evidence="5" id="KW-1133">Transmembrane helix</keyword>
<dbReference type="InterPro" id="IPR011005">
    <property type="entry name" value="Dihydropteroate_synth-like_sf"/>
</dbReference>
<evidence type="ECO:0000256" key="4">
    <source>
        <dbReference type="ARBA" id="ARBA00023014"/>
    </source>
</evidence>
<dbReference type="PATRIC" id="fig|1635277.3.peg.1430"/>
<proteinExistence type="predicted"/>
<evidence type="ECO:0000259" key="6">
    <source>
        <dbReference type="PROSITE" id="PS51656"/>
    </source>
</evidence>